<evidence type="ECO:0000313" key="2">
    <source>
        <dbReference type="Proteomes" id="UP001196509"/>
    </source>
</evidence>
<gene>
    <name evidence="1" type="ORF">K1W69_22235</name>
</gene>
<dbReference type="Proteomes" id="UP001196509">
    <property type="component" value="Unassembled WGS sequence"/>
</dbReference>
<dbReference type="InterPro" id="IPR011008">
    <property type="entry name" value="Dimeric_a/b-barrel"/>
</dbReference>
<accession>A0AAE2ZS97</accession>
<dbReference type="AlphaFoldDB" id="A0AAE2ZS97"/>
<reference evidence="1" key="1">
    <citation type="submission" date="2021-08" db="EMBL/GenBank/DDBJ databases">
        <title>Hoeflea bacterium WL0058 sp. nov., isolated from the sediment.</title>
        <authorList>
            <person name="Wang L."/>
            <person name="Zhang D."/>
        </authorList>
    </citation>
    <scope>NUCLEOTIDE SEQUENCE</scope>
    <source>
        <strain evidence="1">WL0058</strain>
    </source>
</reference>
<evidence type="ECO:0000313" key="1">
    <source>
        <dbReference type="EMBL" id="MBW8639930.1"/>
    </source>
</evidence>
<proteinExistence type="predicted"/>
<dbReference type="RefSeq" id="WP_220230663.1">
    <property type="nucleotide sequence ID" value="NZ_JAICBX010000005.1"/>
</dbReference>
<name>A0AAE2ZS97_9HYPH</name>
<sequence>MTPGQGVLAIWNGMEEGHDAEFIRWHVHEHIPERLTVPGFLRARRYAAVDGQPTYFNFYETETPDILFSETYLSRLNDPTEWTRRVVPHFTNFSRTPCQVVASTGHGAAGFVIALRLDCDADLAAPVATALIRSKNLSAVHLLERCGEAVLETAESAMRGKKDETSRAILLAEGPMAEPLKAAVDAILASPECDTPPVTASGLYRLDFIMESSVYEAHLN</sequence>
<dbReference type="EMBL" id="JAICBX010000005">
    <property type="protein sequence ID" value="MBW8639930.1"/>
    <property type="molecule type" value="Genomic_DNA"/>
</dbReference>
<protein>
    <submittedName>
        <fullName evidence="1">Uncharacterized protein</fullName>
    </submittedName>
</protein>
<comment type="caution">
    <text evidence="1">The sequence shown here is derived from an EMBL/GenBank/DDBJ whole genome shotgun (WGS) entry which is preliminary data.</text>
</comment>
<organism evidence="1 2">
    <name type="scientific">Flavimaribacter sediminis</name>
    <dbReference type="NCBI Taxonomy" id="2865987"/>
    <lineage>
        <taxon>Bacteria</taxon>
        <taxon>Pseudomonadati</taxon>
        <taxon>Pseudomonadota</taxon>
        <taxon>Alphaproteobacteria</taxon>
        <taxon>Hyphomicrobiales</taxon>
        <taxon>Rhizobiaceae</taxon>
        <taxon>Flavimaribacter</taxon>
    </lineage>
</organism>
<keyword evidence="2" id="KW-1185">Reference proteome</keyword>
<dbReference type="SUPFAM" id="SSF54909">
    <property type="entry name" value="Dimeric alpha+beta barrel"/>
    <property type="match status" value="1"/>
</dbReference>